<dbReference type="Pfam" id="PF03119">
    <property type="entry name" value="DNA_ligase_ZBD"/>
    <property type="match status" value="1"/>
</dbReference>
<dbReference type="GO" id="GO:0006281">
    <property type="term" value="P:DNA repair"/>
    <property type="evidence" value="ECO:0007669"/>
    <property type="project" value="UniProtKB-KW"/>
</dbReference>
<dbReference type="InterPro" id="IPR001679">
    <property type="entry name" value="DNA_ligase"/>
</dbReference>
<feature type="binding site" evidence="14">
    <location>
        <position position="425"/>
    </location>
    <ligand>
        <name>Zn(2+)</name>
        <dbReference type="ChEBI" id="CHEBI:29105"/>
    </ligand>
</feature>
<dbReference type="InterPro" id="IPR036420">
    <property type="entry name" value="BRCT_dom_sf"/>
</dbReference>
<dbReference type="Pfam" id="PF01653">
    <property type="entry name" value="DNA_ligase_aden"/>
    <property type="match status" value="1"/>
</dbReference>
<dbReference type="SUPFAM" id="SSF50249">
    <property type="entry name" value="Nucleic acid-binding proteins"/>
    <property type="match status" value="1"/>
</dbReference>
<dbReference type="GO" id="GO:0046872">
    <property type="term" value="F:metal ion binding"/>
    <property type="evidence" value="ECO:0007669"/>
    <property type="project" value="UniProtKB-KW"/>
</dbReference>
<dbReference type="SUPFAM" id="SSF56091">
    <property type="entry name" value="DNA ligase/mRNA capping enzyme, catalytic domain"/>
    <property type="match status" value="1"/>
</dbReference>
<dbReference type="GO" id="GO:0003911">
    <property type="term" value="F:DNA ligase (NAD+) activity"/>
    <property type="evidence" value="ECO:0007669"/>
    <property type="project" value="UniProtKB-UniRule"/>
</dbReference>
<reference evidence="18" key="1">
    <citation type="submission" date="2021-01" db="EMBL/GenBank/DDBJ databases">
        <title>Whole genome shotgun sequence of Spirilliplanes yamanashiensis NBRC 15828.</title>
        <authorList>
            <person name="Komaki H."/>
            <person name="Tamura T."/>
        </authorList>
    </citation>
    <scope>NUCLEOTIDE SEQUENCE</scope>
    <source>
        <strain evidence="18">NBRC 15828</strain>
    </source>
</reference>
<evidence type="ECO:0000256" key="7">
    <source>
        <dbReference type="ARBA" id="ARBA00022763"/>
    </source>
</evidence>
<dbReference type="SUPFAM" id="SSF47781">
    <property type="entry name" value="RuvA domain 2-like"/>
    <property type="match status" value="1"/>
</dbReference>
<proteinExistence type="inferred from homology"/>
<dbReference type="Gene3D" id="1.10.287.610">
    <property type="entry name" value="Helix hairpin bin"/>
    <property type="match status" value="1"/>
</dbReference>
<dbReference type="InterPro" id="IPR013839">
    <property type="entry name" value="DNAligase_adenylation"/>
</dbReference>
<name>A0A8J3Y4R7_9ACTN</name>
<protein>
    <recommendedName>
        <fullName evidence="3 14">DNA ligase</fullName>
        <ecNumber evidence="2 14">6.5.1.2</ecNumber>
    </recommendedName>
    <alternativeName>
        <fullName evidence="14">Polydeoxyribonucleotide synthase [NAD(+)]</fullName>
    </alternativeName>
</protein>
<comment type="caution">
    <text evidence="18">The sequence shown here is derived from an EMBL/GenBank/DDBJ whole genome shotgun (WGS) entry which is preliminary data.</text>
</comment>
<dbReference type="SMART" id="SM00292">
    <property type="entry name" value="BRCT"/>
    <property type="match status" value="1"/>
</dbReference>
<dbReference type="InterPro" id="IPR004150">
    <property type="entry name" value="NAD_DNA_ligase_OB"/>
</dbReference>
<dbReference type="InterPro" id="IPR010994">
    <property type="entry name" value="RuvA_2-like"/>
</dbReference>
<dbReference type="SUPFAM" id="SSF52113">
    <property type="entry name" value="BRCT domain"/>
    <property type="match status" value="1"/>
</dbReference>
<keyword evidence="9 14" id="KW-0460">Magnesium</keyword>
<dbReference type="InterPro" id="IPR018239">
    <property type="entry name" value="DNA_ligase_AS"/>
</dbReference>
<feature type="domain" description="BRCT" evidence="17">
    <location>
        <begin position="616"/>
        <end position="685"/>
    </location>
</feature>
<dbReference type="Gene3D" id="3.40.50.10190">
    <property type="entry name" value="BRCT domain"/>
    <property type="match status" value="1"/>
</dbReference>
<keyword evidence="7 14" id="KW-0227">DNA damage</keyword>
<evidence type="ECO:0000256" key="14">
    <source>
        <dbReference type="HAMAP-Rule" id="MF_01588"/>
    </source>
</evidence>
<keyword evidence="8 14" id="KW-0862">Zinc</keyword>
<feature type="binding site" evidence="14">
    <location>
        <position position="304"/>
    </location>
    <ligand>
        <name>NAD(+)</name>
        <dbReference type="ChEBI" id="CHEBI:57540"/>
    </ligand>
</feature>
<evidence type="ECO:0000256" key="1">
    <source>
        <dbReference type="ARBA" id="ARBA00004067"/>
    </source>
</evidence>
<comment type="similarity">
    <text evidence="13 14">Belongs to the NAD-dependent DNA ligase family. LigA subfamily.</text>
</comment>
<feature type="binding site" evidence="14">
    <location>
        <begin position="49"/>
        <end position="53"/>
    </location>
    <ligand>
        <name>NAD(+)</name>
        <dbReference type="ChEBI" id="CHEBI:57540"/>
    </ligand>
</feature>
<evidence type="ECO:0000256" key="10">
    <source>
        <dbReference type="ARBA" id="ARBA00023027"/>
    </source>
</evidence>
<dbReference type="Gene3D" id="3.30.470.30">
    <property type="entry name" value="DNA ligase/mRNA capping enzyme"/>
    <property type="match status" value="1"/>
</dbReference>
<evidence type="ECO:0000259" key="17">
    <source>
        <dbReference type="PROSITE" id="PS50172"/>
    </source>
</evidence>
<dbReference type="PROSITE" id="PS50172">
    <property type="entry name" value="BRCT"/>
    <property type="match status" value="1"/>
</dbReference>
<feature type="binding site" evidence="14">
    <location>
        <position position="151"/>
    </location>
    <ligand>
        <name>NAD(+)</name>
        <dbReference type="ChEBI" id="CHEBI:57540"/>
    </ligand>
</feature>
<dbReference type="Pfam" id="PF03120">
    <property type="entry name" value="OB_DNA_ligase"/>
    <property type="match status" value="1"/>
</dbReference>
<evidence type="ECO:0000256" key="6">
    <source>
        <dbReference type="ARBA" id="ARBA00022723"/>
    </source>
</evidence>
<dbReference type="CDD" id="cd00114">
    <property type="entry name" value="LIGANc"/>
    <property type="match status" value="1"/>
</dbReference>
<dbReference type="InterPro" id="IPR041663">
    <property type="entry name" value="DisA/LigA_HHH"/>
</dbReference>
<accession>A0A8J3Y4R7</accession>
<keyword evidence="5 14" id="KW-0235">DNA replication</keyword>
<evidence type="ECO:0000256" key="3">
    <source>
        <dbReference type="ARBA" id="ARBA00013308"/>
    </source>
</evidence>
<dbReference type="PROSITE" id="PS01055">
    <property type="entry name" value="DNA_LIGASE_N1"/>
    <property type="match status" value="1"/>
</dbReference>
<keyword evidence="19" id="KW-1185">Reference proteome</keyword>
<feature type="binding site" evidence="14">
    <location>
        <position position="447"/>
    </location>
    <ligand>
        <name>Zn(2+)</name>
        <dbReference type="ChEBI" id="CHEBI:29105"/>
    </ligand>
</feature>
<feature type="binding site" evidence="14">
    <location>
        <position position="422"/>
    </location>
    <ligand>
        <name>Zn(2+)</name>
        <dbReference type="ChEBI" id="CHEBI:29105"/>
    </ligand>
</feature>
<keyword evidence="4 14" id="KW-0436">Ligase</keyword>
<keyword evidence="11 14" id="KW-0234">DNA repair</keyword>
<evidence type="ECO:0000256" key="8">
    <source>
        <dbReference type="ARBA" id="ARBA00022833"/>
    </source>
</evidence>
<dbReference type="GO" id="GO:0006260">
    <property type="term" value="P:DNA replication"/>
    <property type="evidence" value="ECO:0007669"/>
    <property type="project" value="UniProtKB-KW"/>
</dbReference>
<evidence type="ECO:0000256" key="4">
    <source>
        <dbReference type="ARBA" id="ARBA00022598"/>
    </source>
</evidence>
<comment type="cofactor">
    <cofactor evidence="14">
        <name>Mg(2+)</name>
        <dbReference type="ChEBI" id="CHEBI:18420"/>
    </cofactor>
    <cofactor evidence="14">
        <name>Mn(2+)</name>
        <dbReference type="ChEBI" id="CHEBI:29035"/>
    </cofactor>
</comment>
<evidence type="ECO:0000256" key="9">
    <source>
        <dbReference type="ARBA" id="ARBA00022842"/>
    </source>
</evidence>
<evidence type="ECO:0000256" key="12">
    <source>
        <dbReference type="ARBA" id="ARBA00034005"/>
    </source>
</evidence>
<dbReference type="InterPro" id="IPR004149">
    <property type="entry name" value="Znf_DNAligase_C4"/>
</dbReference>
<evidence type="ECO:0000256" key="13">
    <source>
        <dbReference type="ARBA" id="ARBA00060881"/>
    </source>
</evidence>
<dbReference type="EMBL" id="BOOY01000003">
    <property type="protein sequence ID" value="GIJ01360.1"/>
    <property type="molecule type" value="Genomic_DNA"/>
</dbReference>
<dbReference type="HAMAP" id="MF_01588">
    <property type="entry name" value="DNA_ligase_A"/>
    <property type="match status" value="1"/>
</dbReference>
<dbReference type="SMART" id="SM00278">
    <property type="entry name" value="HhH1"/>
    <property type="match status" value="2"/>
</dbReference>
<dbReference type="FunFam" id="1.10.150.20:FF:000006">
    <property type="entry name" value="DNA ligase"/>
    <property type="match status" value="1"/>
</dbReference>
<dbReference type="FunFam" id="3.30.470.30:FF:000001">
    <property type="entry name" value="DNA ligase"/>
    <property type="match status" value="1"/>
</dbReference>
<evidence type="ECO:0000313" key="18">
    <source>
        <dbReference type="EMBL" id="GIJ01360.1"/>
    </source>
</evidence>
<feature type="binding site" evidence="14">
    <location>
        <begin position="98"/>
        <end position="99"/>
    </location>
    <ligand>
        <name>NAD(+)</name>
        <dbReference type="ChEBI" id="CHEBI:57540"/>
    </ligand>
</feature>
<dbReference type="InterPro" id="IPR013840">
    <property type="entry name" value="DNAligase_N"/>
</dbReference>
<dbReference type="InterPro" id="IPR003583">
    <property type="entry name" value="Hlx-hairpin-Hlx_DNA-bd_motif"/>
</dbReference>
<dbReference type="Gene3D" id="1.10.150.20">
    <property type="entry name" value="5' to 3' exonuclease, C-terminal subdomain"/>
    <property type="match status" value="2"/>
</dbReference>
<dbReference type="GO" id="GO:0005829">
    <property type="term" value="C:cytosol"/>
    <property type="evidence" value="ECO:0007669"/>
    <property type="project" value="TreeGrafter"/>
</dbReference>
<evidence type="ECO:0000256" key="5">
    <source>
        <dbReference type="ARBA" id="ARBA00022705"/>
    </source>
</evidence>
<keyword evidence="6 14" id="KW-0479">Metal-binding</keyword>
<evidence type="ECO:0000313" key="19">
    <source>
        <dbReference type="Proteomes" id="UP000652013"/>
    </source>
</evidence>
<dbReference type="PANTHER" id="PTHR23389:SF9">
    <property type="entry name" value="DNA LIGASE"/>
    <property type="match status" value="1"/>
</dbReference>
<sequence length="742" mass="79265">MEQRVTAEQEAAAGQEPPPDASARHAELADELLQHQYRYYVLDAPTISDAEFDKLLRELEDLEQRYPSLRTPESPTQRVGGTFSTLFTPVDHTERMMSLDNVFDPAELAAWAERTERDAGGPVPYLCELKVDGLAINLTYEKGRLVRAATRGDGRTGEDVTSNVRTIREIPDRLAGDDVPELLEVRGEIYFPVSAFADLNASLVEQGKAPFANPRNAAAGSLRQKDPRVTASRGLRMVVHGIGARRGFQPAAQSEAYAALHAWGLPTSDRWKVVSSLAEVDEFIAFYGEHRHEVEHEIDGVVVKVDPVAIQGRLGSTSRAPRWAIAYKYPPEEVTTKLLDVQVNVGRTGRVTPFAVLEPVKVAGSTVALATLHNAREVERKGVLIGDTVVVRKAGDVIPEVLGPVVDLRPDDARPFVMPAECPACGTPLRPAKEGDVDIRCPNSQTCPAQLRERVFHLAGRGAFDIEVLGYKAAGALLETHVIRDEGDLFALDADKLKQSPFFVNKDGSLGSNAVKLLDNLVEARERPLWRVLVALSIRHVGPTAAQALARHFGSLDAIETAATGGAGADELSGVDGVGPTIADSLREWFTVDWHREVIEKWRAAGVRMAEERTDEGPRPLDGVTVVVTGTLTGYSRDAAAEAVASRGGKVSGSVSKKTGFVVVGDNPGSKYDKAVSLKVPVLDEAGFEVLLTEGPDAARAAAIEGAGAAAEAAPEAGAEAAPDGASKAAAGAASKAADTDG</sequence>
<dbReference type="InterPro" id="IPR012340">
    <property type="entry name" value="NA-bd_OB-fold"/>
</dbReference>
<keyword evidence="14" id="KW-0464">Manganese</keyword>
<dbReference type="Pfam" id="PF22745">
    <property type="entry name" value="Nlig-Ia"/>
    <property type="match status" value="1"/>
</dbReference>
<gene>
    <name evidence="14 18" type="primary">ligA</name>
    <name evidence="18" type="ORF">Sya03_07120</name>
</gene>
<feature type="binding site" evidence="14">
    <location>
        <position position="441"/>
    </location>
    <ligand>
        <name>Zn(2+)</name>
        <dbReference type="ChEBI" id="CHEBI:29105"/>
    </ligand>
</feature>
<organism evidence="18 19">
    <name type="scientific">Spirilliplanes yamanashiensis</name>
    <dbReference type="NCBI Taxonomy" id="42233"/>
    <lineage>
        <taxon>Bacteria</taxon>
        <taxon>Bacillati</taxon>
        <taxon>Actinomycetota</taxon>
        <taxon>Actinomycetes</taxon>
        <taxon>Micromonosporales</taxon>
        <taxon>Micromonosporaceae</taxon>
        <taxon>Spirilliplanes</taxon>
    </lineage>
</organism>
<feature type="binding site" evidence="14">
    <location>
        <position position="128"/>
    </location>
    <ligand>
        <name>NAD(+)</name>
        <dbReference type="ChEBI" id="CHEBI:57540"/>
    </ligand>
</feature>
<dbReference type="FunFam" id="3.40.50.10190:FF:000054">
    <property type="entry name" value="DNA ligase"/>
    <property type="match status" value="1"/>
</dbReference>
<comment type="function">
    <text evidence="1 14">DNA ligase that catalyzes the formation of phosphodiester linkages between 5'-phosphoryl and 3'-hydroxyl groups in double-stranded DNA using NAD as a coenzyme and as the energy source for the reaction. It is essential for DNA replication and repair of damaged DNA.</text>
</comment>
<evidence type="ECO:0000256" key="2">
    <source>
        <dbReference type="ARBA" id="ARBA00012722"/>
    </source>
</evidence>
<dbReference type="FunFam" id="1.10.287.610:FF:000002">
    <property type="entry name" value="DNA ligase"/>
    <property type="match status" value="1"/>
</dbReference>
<dbReference type="AlphaFoldDB" id="A0A8J3Y4R7"/>
<dbReference type="InterPro" id="IPR001357">
    <property type="entry name" value="BRCT_dom"/>
</dbReference>
<dbReference type="Pfam" id="PF12826">
    <property type="entry name" value="HHH_2"/>
    <property type="match status" value="1"/>
</dbReference>
<evidence type="ECO:0000256" key="11">
    <source>
        <dbReference type="ARBA" id="ARBA00023204"/>
    </source>
</evidence>
<evidence type="ECO:0000256" key="15">
    <source>
        <dbReference type="RuleBase" id="RU000618"/>
    </source>
</evidence>
<dbReference type="PIRSF" id="PIRSF001604">
    <property type="entry name" value="LigA"/>
    <property type="match status" value="1"/>
</dbReference>
<dbReference type="RefSeq" id="WP_370872185.1">
    <property type="nucleotide sequence ID" value="NZ_BAAAGJ010000005.1"/>
</dbReference>
<feature type="region of interest" description="Disordered" evidence="16">
    <location>
        <begin position="1"/>
        <end position="23"/>
    </location>
</feature>
<keyword evidence="10 14" id="KW-0520">NAD</keyword>
<dbReference type="GO" id="GO:0003677">
    <property type="term" value="F:DNA binding"/>
    <property type="evidence" value="ECO:0007669"/>
    <property type="project" value="InterPro"/>
</dbReference>
<dbReference type="NCBIfam" id="NF005932">
    <property type="entry name" value="PRK07956.1"/>
    <property type="match status" value="1"/>
</dbReference>
<feature type="active site" description="N6-AMP-lysine intermediate" evidence="14">
    <location>
        <position position="130"/>
    </location>
</feature>
<dbReference type="SMART" id="SM00532">
    <property type="entry name" value="LIGANc"/>
    <property type="match status" value="1"/>
</dbReference>
<dbReference type="Proteomes" id="UP000652013">
    <property type="component" value="Unassembled WGS sequence"/>
</dbReference>
<dbReference type="PROSITE" id="PS01056">
    <property type="entry name" value="DNA_LIGASE_N2"/>
    <property type="match status" value="1"/>
</dbReference>
<feature type="region of interest" description="Disordered" evidence="16">
    <location>
        <begin position="706"/>
        <end position="742"/>
    </location>
</feature>
<dbReference type="InterPro" id="IPR033136">
    <property type="entry name" value="DNA_ligase_CS"/>
</dbReference>
<dbReference type="PANTHER" id="PTHR23389">
    <property type="entry name" value="CHROMOSOME TRANSMISSION FIDELITY FACTOR 18"/>
    <property type="match status" value="1"/>
</dbReference>
<dbReference type="Pfam" id="PF00533">
    <property type="entry name" value="BRCT"/>
    <property type="match status" value="1"/>
</dbReference>
<feature type="binding site" evidence="14">
    <location>
        <position position="188"/>
    </location>
    <ligand>
        <name>NAD(+)</name>
        <dbReference type="ChEBI" id="CHEBI:57540"/>
    </ligand>
</feature>
<dbReference type="CDD" id="cd17748">
    <property type="entry name" value="BRCT_DNA_ligase_like"/>
    <property type="match status" value="1"/>
</dbReference>
<dbReference type="FunFam" id="2.40.50.140:FF:000012">
    <property type="entry name" value="DNA ligase"/>
    <property type="match status" value="1"/>
</dbReference>
<comment type="catalytic activity">
    <reaction evidence="12 14 15">
        <text>NAD(+) + (deoxyribonucleotide)n-3'-hydroxyl + 5'-phospho-(deoxyribonucleotide)m = (deoxyribonucleotide)n+m + AMP + beta-nicotinamide D-nucleotide.</text>
        <dbReference type="EC" id="6.5.1.2"/>
    </reaction>
</comment>
<dbReference type="Gene3D" id="6.20.10.30">
    <property type="match status" value="1"/>
</dbReference>
<evidence type="ECO:0000256" key="16">
    <source>
        <dbReference type="SAM" id="MobiDB-lite"/>
    </source>
</evidence>
<dbReference type="NCBIfam" id="TIGR00575">
    <property type="entry name" value="dnlj"/>
    <property type="match status" value="1"/>
</dbReference>
<dbReference type="Gene3D" id="2.40.50.140">
    <property type="entry name" value="Nucleic acid-binding proteins"/>
    <property type="match status" value="1"/>
</dbReference>
<feature type="binding site" evidence="14">
    <location>
        <position position="328"/>
    </location>
    <ligand>
        <name>NAD(+)</name>
        <dbReference type="ChEBI" id="CHEBI:57540"/>
    </ligand>
</feature>
<dbReference type="EC" id="6.5.1.2" evidence="2 14"/>